<keyword evidence="2" id="KW-1185">Reference proteome</keyword>
<dbReference type="EMBL" id="BLLF01001421">
    <property type="protein sequence ID" value="GFH19191.1"/>
    <property type="molecule type" value="Genomic_DNA"/>
</dbReference>
<evidence type="ECO:0000313" key="1">
    <source>
        <dbReference type="EMBL" id="GFH19191.1"/>
    </source>
</evidence>
<gene>
    <name evidence="1" type="ORF">HaLaN_16099</name>
</gene>
<proteinExistence type="predicted"/>
<comment type="caution">
    <text evidence="1">The sequence shown here is derived from an EMBL/GenBank/DDBJ whole genome shotgun (WGS) entry which is preliminary data.</text>
</comment>
<sequence length="86" mass="9559">MELRMCDAACHQGCRISVLVGTWQHDLDQANLLPPDQVRHKVFGLDSHRLALHLDSKGELLPLVREHLHAALGMAPKAPVRLANLL</sequence>
<feature type="non-terminal residue" evidence="1">
    <location>
        <position position="1"/>
    </location>
</feature>
<dbReference type="Proteomes" id="UP000485058">
    <property type="component" value="Unassembled WGS sequence"/>
</dbReference>
<organism evidence="1 2">
    <name type="scientific">Haematococcus lacustris</name>
    <name type="common">Green alga</name>
    <name type="synonym">Haematococcus pluvialis</name>
    <dbReference type="NCBI Taxonomy" id="44745"/>
    <lineage>
        <taxon>Eukaryota</taxon>
        <taxon>Viridiplantae</taxon>
        <taxon>Chlorophyta</taxon>
        <taxon>core chlorophytes</taxon>
        <taxon>Chlorophyceae</taxon>
        <taxon>CS clade</taxon>
        <taxon>Chlamydomonadales</taxon>
        <taxon>Haematococcaceae</taxon>
        <taxon>Haematococcus</taxon>
    </lineage>
</organism>
<evidence type="ECO:0000313" key="2">
    <source>
        <dbReference type="Proteomes" id="UP000485058"/>
    </source>
</evidence>
<reference evidence="1 2" key="1">
    <citation type="submission" date="2020-02" db="EMBL/GenBank/DDBJ databases">
        <title>Draft genome sequence of Haematococcus lacustris strain NIES-144.</title>
        <authorList>
            <person name="Morimoto D."/>
            <person name="Nakagawa S."/>
            <person name="Yoshida T."/>
            <person name="Sawayama S."/>
        </authorList>
    </citation>
    <scope>NUCLEOTIDE SEQUENCE [LARGE SCALE GENOMIC DNA]</scope>
    <source>
        <strain evidence="1 2">NIES-144</strain>
    </source>
</reference>
<protein>
    <submittedName>
        <fullName evidence="1">Uncharacterized protein</fullName>
    </submittedName>
</protein>
<dbReference type="AlphaFoldDB" id="A0A699ZAL4"/>
<accession>A0A699ZAL4</accession>
<name>A0A699ZAL4_HAELA</name>